<dbReference type="Proteomes" id="UP000001556">
    <property type="component" value="Chromosome"/>
</dbReference>
<evidence type="ECO:0000313" key="2">
    <source>
        <dbReference type="Proteomes" id="UP000001556"/>
    </source>
</evidence>
<protein>
    <submittedName>
        <fullName evidence="1">Uncharacterized protein</fullName>
    </submittedName>
</protein>
<proteinExistence type="predicted"/>
<dbReference type="AlphaFoldDB" id="A4J5B1"/>
<dbReference type="OrthoDB" id="1715917at2"/>
<dbReference type="RefSeq" id="WP_011878078.1">
    <property type="nucleotide sequence ID" value="NC_009253.1"/>
</dbReference>
<dbReference type="HOGENOM" id="CLU_1493936_0_0_9"/>
<dbReference type="KEGG" id="drm:Dred_1739"/>
<evidence type="ECO:0000313" key="1">
    <source>
        <dbReference type="EMBL" id="ABO50264.1"/>
    </source>
</evidence>
<organism evidence="1 2">
    <name type="scientific">Desulforamulus reducens (strain ATCC BAA-1160 / DSM 100696 / MI-1)</name>
    <name type="common">Desulfotomaculum reducens</name>
    <dbReference type="NCBI Taxonomy" id="349161"/>
    <lineage>
        <taxon>Bacteria</taxon>
        <taxon>Bacillati</taxon>
        <taxon>Bacillota</taxon>
        <taxon>Clostridia</taxon>
        <taxon>Eubacteriales</taxon>
        <taxon>Peptococcaceae</taxon>
        <taxon>Desulforamulus</taxon>
    </lineage>
</organism>
<dbReference type="eggNOG" id="ENOG5033G6X">
    <property type="taxonomic scope" value="Bacteria"/>
</dbReference>
<reference evidence="1 2" key="1">
    <citation type="submission" date="2007-03" db="EMBL/GenBank/DDBJ databases">
        <title>Complete sequence of Desulfotomaculum reducens MI-1.</title>
        <authorList>
            <consortium name="US DOE Joint Genome Institute"/>
            <person name="Copeland A."/>
            <person name="Lucas S."/>
            <person name="Lapidus A."/>
            <person name="Barry K."/>
            <person name="Detter J.C."/>
            <person name="Glavina del Rio T."/>
            <person name="Hammon N."/>
            <person name="Israni S."/>
            <person name="Dalin E."/>
            <person name="Tice H."/>
            <person name="Pitluck S."/>
            <person name="Sims D."/>
            <person name="Brettin T."/>
            <person name="Bruce D."/>
            <person name="Han C."/>
            <person name="Tapia R."/>
            <person name="Schmutz J."/>
            <person name="Larimer F."/>
            <person name="Land M."/>
            <person name="Hauser L."/>
            <person name="Kyrpides N."/>
            <person name="Kim E."/>
            <person name="Tebo B.M."/>
            <person name="Richardson P."/>
        </authorList>
    </citation>
    <scope>NUCLEOTIDE SEQUENCE [LARGE SCALE GENOMIC DNA]</scope>
    <source>
        <strain evidence="1 2">MI-1</strain>
    </source>
</reference>
<sequence length="181" mass="20790">MVKEHKRDFDQPILYFCPTYLPQGDGTIIMYTNGDQYTDSRNIRSIRRALCRYYALDYSALRSKWRNHCNIGLAPLLLAPGYVLIPVKTRIARCKGDPCYAFVNLHYIDSVLACGEQITGSTILFKNGARLGCHNGLKNIKNKMLAAKAIERIYCDSRYTNQGLEEVFYRIIEMFKQEKGS</sequence>
<name>A4J5B1_DESRM</name>
<accession>A4J5B1</accession>
<gene>
    <name evidence="1" type="ordered locus">Dred_1739</name>
</gene>
<dbReference type="EMBL" id="CP000612">
    <property type="protein sequence ID" value="ABO50264.1"/>
    <property type="molecule type" value="Genomic_DNA"/>
</dbReference>
<keyword evidence="2" id="KW-1185">Reference proteome</keyword>
<dbReference type="STRING" id="349161.Dred_1739"/>